<dbReference type="Proteomes" id="UP000887563">
    <property type="component" value="Unplaced"/>
</dbReference>
<evidence type="ECO:0000313" key="3">
    <source>
        <dbReference type="Proteomes" id="UP000887563"/>
    </source>
</evidence>
<dbReference type="SUPFAM" id="SSF57567">
    <property type="entry name" value="Serine protease inhibitors"/>
    <property type="match status" value="1"/>
</dbReference>
<proteinExistence type="predicted"/>
<accession>A0A914NCS7</accession>
<keyword evidence="1" id="KW-0646">Protease inhibitor</keyword>
<dbReference type="InterPro" id="IPR002919">
    <property type="entry name" value="TIL_dom"/>
</dbReference>
<name>A0A914NCS7_MELIC</name>
<organism evidence="3 4">
    <name type="scientific">Meloidogyne incognita</name>
    <name type="common">Southern root-knot nematode worm</name>
    <name type="synonym">Oxyuris incognita</name>
    <dbReference type="NCBI Taxonomy" id="6306"/>
    <lineage>
        <taxon>Eukaryota</taxon>
        <taxon>Metazoa</taxon>
        <taxon>Ecdysozoa</taxon>
        <taxon>Nematoda</taxon>
        <taxon>Chromadorea</taxon>
        <taxon>Rhabditida</taxon>
        <taxon>Tylenchina</taxon>
        <taxon>Tylenchomorpha</taxon>
        <taxon>Tylenchoidea</taxon>
        <taxon>Meloidogynidae</taxon>
        <taxon>Meloidogyninae</taxon>
        <taxon>Meloidogyne</taxon>
        <taxon>Meloidogyne incognita group</taxon>
    </lineage>
</organism>
<dbReference type="WBParaSite" id="Minc3s04363g36122">
    <property type="protein sequence ID" value="Minc3s04363g36122"/>
    <property type="gene ID" value="Minc3s04363g36122"/>
</dbReference>
<dbReference type="InterPro" id="IPR036084">
    <property type="entry name" value="Ser_inhib-like_sf"/>
</dbReference>
<dbReference type="CDD" id="cd19941">
    <property type="entry name" value="TIL"/>
    <property type="match status" value="1"/>
</dbReference>
<protein>
    <submittedName>
        <fullName evidence="4">TIL domain-containing protein</fullName>
    </submittedName>
</protein>
<dbReference type="Gene3D" id="2.10.25.10">
    <property type="entry name" value="Laminin"/>
    <property type="match status" value="1"/>
</dbReference>
<dbReference type="Pfam" id="PF01826">
    <property type="entry name" value="TIL"/>
    <property type="match status" value="1"/>
</dbReference>
<dbReference type="GO" id="GO:0004867">
    <property type="term" value="F:serine-type endopeptidase inhibitor activity"/>
    <property type="evidence" value="ECO:0007669"/>
    <property type="project" value="UniProtKB-KW"/>
</dbReference>
<evidence type="ECO:0000259" key="2">
    <source>
        <dbReference type="Pfam" id="PF01826"/>
    </source>
</evidence>
<evidence type="ECO:0000313" key="4">
    <source>
        <dbReference type="WBParaSite" id="Minc3s04363g36122"/>
    </source>
</evidence>
<sequence>MQATIDCGQDETPQECGCDKTCSNPDPICIQSCEKEPKCLCKEGFVRDGNNDCIRKSGCP</sequence>
<keyword evidence="3" id="KW-1185">Reference proteome</keyword>
<reference evidence="4" key="1">
    <citation type="submission" date="2022-11" db="UniProtKB">
        <authorList>
            <consortium name="WormBaseParasite"/>
        </authorList>
    </citation>
    <scope>IDENTIFICATION</scope>
</reference>
<evidence type="ECO:0000256" key="1">
    <source>
        <dbReference type="ARBA" id="ARBA00022900"/>
    </source>
</evidence>
<dbReference type="AlphaFoldDB" id="A0A914NCS7"/>
<feature type="domain" description="TIL" evidence="2">
    <location>
        <begin position="7"/>
        <end position="59"/>
    </location>
</feature>
<keyword evidence="1" id="KW-0722">Serine protease inhibitor</keyword>